<dbReference type="GO" id="GO:0016740">
    <property type="term" value="F:transferase activity"/>
    <property type="evidence" value="ECO:0007669"/>
    <property type="project" value="UniProtKB-KW"/>
</dbReference>
<dbReference type="EMBL" id="DXIJ01000008">
    <property type="protein sequence ID" value="HIV85283.1"/>
    <property type="molecule type" value="Genomic_DNA"/>
</dbReference>
<dbReference type="InterPro" id="IPR005490">
    <property type="entry name" value="LD_TPept_cat_dom"/>
</dbReference>
<evidence type="ECO:0000259" key="7">
    <source>
        <dbReference type="PROSITE" id="PS52029"/>
    </source>
</evidence>
<evidence type="ECO:0000313" key="8">
    <source>
        <dbReference type="EMBL" id="HIV85283.1"/>
    </source>
</evidence>
<keyword evidence="4 6" id="KW-0573">Peptidoglycan synthesis</keyword>
<name>A0A9D1PPW2_9FIRM</name>
<comment type="caution">
    <text evidence="8">The sequence shown here is derived from an EMBL/GenBank/DDBJ whole genome shotgun (WGS) entry which is preliminary data.</text>
</comment>
<reference evidence="8" key="1">
    <citation type="journal article" date="2021" name="PeerJ">
        <title>Extensive microbial diversity within the chicken gut microbiome revealed by metagenomics and culture.</title>
        <authorList>
            <person name="Gilroy R."/>
            <person name="Ravi A."/>
            <person name="Getino M."/>
            <person name="Pursley I."/>
            <person name="Horton D.L."/>
            <person name="Alikhan N.F."/>
            <person name="Baker D."/>
            <person name="Gharbi K."/>
            <person name="Hall N."/>
            <person name="Watson M."/>
            <person name="Adriaenssens E.M."/>
            <person name="Foster-Nyarko E."/>
            <person name="Jarju S."/>
            <person name="Secka A."/>
            <person name="Antonio M."/>
            <person name="Oren A."/>
            <person name="Chaudhuri R.R."/>
            <person name="La Ragione R."/>
            <person name="Hildebrand F."/>
            <person name="Pallen M.J."/>
        </authorList>
    </citation>
    <scope>NUCLEOTIDE SEQUENCE</scope>
    <source>
        <strain evidence="8">5790</strain>
    </source>
</reference>
<dbReference type="Gene3D" id="2.40.440.10">
    <property type="entry name" value="L,D-transpeptidase catalytic domain-like"/>
    <property type="match status" value="1"/>
</dbReference>
<keyword evidence="5 6" id="KW-0961">Cell wall biogenesis/degradation</keyword>
<dbReference type="GO" id="GO:0071555">
    <property type="term" value="P:cell wall organization"/>
    <property type="evidence" value="ECO:0007669"/>
    <property type="project" value="UniProtKB-UniRule"/>
</dbReference>
<evidence type="ECO:0000256" key="6">
    <source>
        <dbReference type="PROSITE-ProRule" id="PRU01373"/>
    </source>
</evidence>
<dbReference type="InterPro" id="IPR038063">
    <property type="entry name" value="Transpep_catalytic_dom"/>
</dbReference>
<evidence type="ECO:0000256" key="4">
    <source>
        <dbReference type="ARBA" id="ARBA00022984"/>
    </source>
</evidence>
<sequence length="167" mass="18273">MEVIFVSADSRSRGTLRLYKNGQYIFKAPCFLGKNGISAHKREGDLKTPSGIFEITAAFGIAENPGTALKYIRIAPDTLLCDDPLSENYNKIINSASESGEKMFEYKTEYLYGAVIGYNTECVPYRGSGIFLHCSAGVSTSGCVAVEKELLVLILKKLTKNSVIIIN</sequence>
<dbReference type="GO" id="GO:0009252">
    <property type="term" value="P:peptidoglycan biosynthetic process"/>
    <property type="evidence" value="ECO:0007669"/>
    <property type="project" value="UniProtKB-KW"/>
</dbReference>
<dbReference type="PANTHER" id="PTHR38589:SF1">
    <property type="entry name" value="BLR0621 PROTEIN"/>
    <property type="match status" value="1"/>
</dbReference>
<reference evidence="8" key="2">
    <citation type="submission" date="2021-04" db="EMBL/GenBank/DDBJ databases">
        <authorList>
            <person name="Gilroy R."/>
        </authorList>
    </citation>
    <scope>NUCLEOTIDE SEQUENCE</scope>
    <source>
        <strain evidence="8">5790</strain>
    </source>
</reference>
<gene>
    <name evidence="8" type="ORF">H9900_00560</name>
</gene>
<comment type="pathway">
    <text evidence="1 6">Cell wall biogenesis; peptidoglycan biosynthesis.</text>
</comment>
<dbReference type="SUPFAM" id="SSF141523">
    <property type="entry name" value="L,D-transpeptidase catalytic domain-like"/>
    <property type="match status" value="1"/>
</dbReference>
<organism evidence="8 9">
    <name type="scientific">Candidatus Monoglobus merdigallinarum</name>
    <dbReference type="NCBI Taxonomy" id="2838698"/>
    <lineage>
        <taxon>Bacteria</taxon>
        <taxon>Bacillati</taxon>
        <taxon>Bacillota</taxon>
        <taxon>Clostridia</taxon>
        <taxon>Monoglobales</taxon>
        <taxon>Monoglobaceae</taxon>
        <taxon>Monoglobus</taxon>
    </lineage>
</organism>
<feature type="domain" description="L,D-TPase catalytic" evidence="7">
    <location>
        <begin position="5"/>
        <end position="167"/>
    </location>
</feature>
<evidence type="ECO:0000256" key="5">
    <source>
        <dbReference type="ARBA" id="ARBA00023316"/>
    </source>
</evidence>
<dbReference type="Pfam" id="PF03734">
    <property type="entry name" value="YkuD"/>
    <property type="match status" value="1"/>
</dbReference>
<evidence type="ECO:0000313" key="9">
    <source>
        <dbReference type="Proteomes" id="UP000824162"/>
    </source>
</evidence>
<dbReference type="PROSITE" id="PS52029">
    <property type="entry name" value="LD_TPASE"/>
    <property type="match status" value="1"/>
</dbReference>
<accession>A0A9D1PPW2</accession>
<feature type="active site" description="Nucleophile" evidence="6">
    <location>
        <position position="143"/>
    </location>
</feature>
<dbReference type="CDD" id="cd16913">
    <property type="entry name" value="YkuD_like"/>
    <property type="match status" value="1"/>
</dbReference>
<dbReference type="PANTHER" id="PTHR38589">
    <property type="entry name" value="BLR0621 PROTEIN"/>
    <property type="match status" value="1"/>
</dbReference>
<dbReference type="AlphaFoldDB" id="A0A9D1PPW2"/>
<evidence type="ECO:0000256" key="2">
    <source>
        <dbReference type="ARBA" id="ARBA00022679"/>
    </source>
</evidence>
<dbReference type="Proteomes" id="UP000824162">
    <property type="component" value="Unassembled WGS sequence"/>
</dbReference>
<proteinExistence type="predicted"/>
<feature type="active site" description="Proton donor/acceptor" evidence="6">
    <location>
        <position position="133"/>
    </location>
</feature>
<evidence type="ECO:0000256" key="3">
    <source>
        <dbReference type="ARBA" id="ARBA00022960"/>
    </source>
</evidence>
<protein>
    <submittedName>
        <fullName evidence="8">L,D-transpeptidase family protein</fullName>
    </submittedName>
</protein>
<evidence type="ECO:0000256" key="1">
    <source>
        <dbReference type="ARBA" id="ARBA00004752"/>
    </source>
</evidence>
<keyword evidence="3 6" id="KW-0133">Cell shape</keyword>
<keyword evidence="2" id="KW-0808">Transferase</keyword>
<dbReference type="GO" id="GO:0008360">
    <property type="term" value="P:regulation of cell shape"/>
    <property type="evidence" value="ECO:0007669"/>
    <property type="project" value="UniProtKB-UniRule"/>
</dbReference>